<keyword evidence="6 9" id="KW-0472">Membrane</keyword>
<dbReference type="PROSITE" id="PS00980">
    <property type="entry name" value="G_PROTEIN_RECEP_F3_2"/>
    <property type="match status" value="1"/>
</dbReference>
<keyword evidence="12" id="KW-1185">Reference proteome</keyword>
<dbReference type="CDD" id="cd15045">
    <property type="entry name" value="7tmC_mGluRs"/>
    <property type="match status" value="1"/>
</dbReference>
<evidence type="ECO:0000256" key="4">
    <source>
        <dbReference type="ARBA" id="ARBA00022989"/>
    </source>
</evidence>
<organism evidence="11 12">
    <name type="scientific">Dryococelus australis</name>
    <dbReference type="NCBI Taxonomy" id="614101"/>
    <lineage>
        <taxon>Eukaryota</taxon>
        <taxon>Metazoa</taxon>
        <taxon>Ecdysozoa</taxon>
        <taxon>Arthropoda</taxon>
        <taxon>Hexapoda</taxon>
        <taxon>Insecta</taxon>
        <taxon>Pterygota</taxon>
        <taxon>Neoptera</taxon>
        <taxon>Polyneoptera</taxon>
        <taxon>Phasmatodea</taxon>
        <taxon>Verophasmatodea</taxon>
        <taxon>Anareolatae</taxon>
        <taxon>Phasmatidae</taxon>
        <taxon>Eurycanthinae</taxon>
        <taxon>Dryococelus</taxon>
    </lineage>
</organism>
<reference evidence="11 12" key="1">
    <citation type="submission" date="2023-02" db="EMBL/GenBank/DDBJ databases">
        <title>LHISI_Scaffold_Assembly.</title>
        <authorList>
            <person name="Stuart O.P."/>
            <person name="Cleave R."/>
            <person name="Magrath M.J.L."/>
            <person name="Mikheyev A.S."/>
        </authorList>
    </citation>
    <scope>NUCLEOTIDE SEQUENCE [LARGE SCALE GENOMIC DNA]</scope>
    <source>
        <strain evidence="11">Daus_M_001</strain>
        <tissue evidence="11">Leg muscle</tissue>
    </source>
</reference>
<dbReference type="PROSITE" id="PS50259">
    <property type="entry name" value="G_PROTEIN_RECEP_F3_4"/>
    <property type="match status" value="1"/>
</dbReference>
<accession>A0ABQ9GI17</accession>
<comment type="subcellular location">
    <subcellularLocation>
        <location evidence="1">Cell membrane</location>
        <topology evidence="1">Multi-pass membrane protein</topology>
    </subcellularLocation>
</comment>
<dbReference type="InterPro" id="IPR000337">
    <property type="entry name" value="GPCR_3"/>
</dbReference>
<feature type="transmembrane region" description="Helical" evidence="9">
    <location>
        <begin position="178"/>
        <end position="197"/>
    </location>
</feature>
<feature type="transmembrane region" description="Helical" evidence="9">
    <location>
        <begin position="296"/>
        <end position="314"/>
    </location>
</feature>
<feature type="transmembrane region" description="Helical" evidence="9">
    <location>
        <begin position="146"/>
        <end position="166"/>
    </location>
</feature>
<sequence length="491" mass="54480">MANTCKRVPEVVLFSPPGGEVLRDCSSNVILACPQFEERCCWSCRRCGEFEFRSDDFTCETCPPGTRPSADHAHCVDIPEQFVDSRRPWALTAMCLAGVGEQLAVQAGTWLCTVVCGAGIVLTLVVAAVYWTYGDTPVIKASGRELSYLLLAGILASFCTTFAIVVRPSAFTCGLARFLVGFCLALCYAAVVTKTSRIARIFTQQRAHAMYKLRFIALLIASYMLFTRRQFTKIVLRRYTSPQSQLVITGLLTLVEVVIIVSWLIFIPPQAIYVYPDRSARVLICDGFKNHSCLVALLYPFILVVICTVYAFQTRKCPDGFNETKHIAFTNYTTIIIWLAFVPFYLASTNNYIRITSLAFSSSMSGLVQLTCLFFPKLYIVLLKPQKNTRDGVMANHRSVICLPEPRVSGVSLQESVCRSPSAGVHLQESVCKSLSVGVYLQESICRSQSAGVSLQETVSRRLSAGDSRSETVSRIQTVEKYSCGLMRILE</sequence>
<keyword evidence="7" id="KW-0325">Glycoprotein</keyword>
<dbReference type="Gene3D" id="2.10.50.30">
    <property type="entry name" value="GPCR, family 3, nine cysteines domain"/>
    <property type="match status" value="1"/>
</dbReference>
<dbReference type="Proteomes" id="UP001159363">
    <property type="component" value="Chromosome 11"/>
</dbReference>
<keyword evidence="2" id="KW-1003">Cell membrane</keyword>
<gene>
    <name evidence="11" type="ORF">PR048_027981</name>
</gene>
<evidence type="ECO:0000256" key="2">
    <source>
        <dbReference type="ARBA" id="ARBA00022475"/>
    </source>
</evidence>
<feature type="transmembrane region" description="Helical" evidence="9">
    <location>
        <begin position="326"/>
        <end position="346"/>
    </location>
</feature>
<evidence type="ECO:0000313" key="12">
    <source>
        <dbReference type="Proteomes" id="UP001159363"/>
    </source>
</evidence>
<dbReference type="InterPro" id="IPR017979">
    <property type="entry name" value="GPCR_3_CS"/>
</dbReference>
<comment type="caution">
    <text evidence="11">The sequence shown here is derived from an EMBL/GenBank/DDBJ whole genome shotgun (WGS) entry which is preliminary data.</text>
</comment>
<evidence type="ECO:0000259" key="10">
    <source>
        <dbReference type="PROSITE" id="PS50259"/>
    </source>
</evidence>
<feature type="transmembrane region" description="Helical" evidence="9">
    <location>
        <begin position="358"/>
        <end position="380"/>
    </location>
</feature>
<evidence type="ECO:0000256" key="8">
    <source>
        <dbReference type="ARBA" id="ARBA00023224"/>
    </source>
</evidence>
<name>A0ABQ9GI17_9NEOP</name>
<feature type="domain" description="G-protein coupled receptors family 3 profile" evidence="10">
    <location>
        <begin position="119"/>
        <end position="397"/>
    </location>
</feature>
<evidence type="ECO:0000256" key="9">
    <source>
        <dbReference type="SAM" id="Phobius"/>
    </source>
</evidence>
<dbReference type="PANTHER" id="PTHR24060">
    <property type="entry name" value="METABOTROPIC GLUTAMATE RECEPTOR"/>
    <property type="match status" value="1"/>
</dbReference>
<keyword evidence="5" id="KW-0675">Receptor</keyword>
<evidence type="ECO:0000256" key="7">
    <source>
        <dbReference type="ARBA" id="ARBA00023180"/>
    </source>
</evidence>
<evidence type="ECO:0000256" key="3">
    <source>
        <dbReference type="ARBA" id="ARBA00022692"/>
    </source>
</evidence>
<evidence type="ECO:0000256" key="5">
    <source>
        <dbReference type="ARBA" id="ARBA00023040"/>
    </source>
</evidence>
<evidence type="ECO:0000313" key="11">
    <source>
        <dbReference type="EMBL" id="KAJ8871654.1"/>
    </source>
</evidence>
<dbReference type="InterPro" id="IPR038550">
    <property type="entry name" value="GPCR_3_9-Cys_sf"/>
</dbReference>
<feature type="transmembrane region" description="Helical" evidence="9">
    <location>
        <begin position="209"/>
        <end position="226"/>
    </location>
</feature>
<feature type="transmembrane region" description="Helical" evidence="9">
    <location>
        <begin position="110"/>
        <end position="134"/>
    </location>
</feature>
<proteinExistence type="predicted"/>
<keyword evidence="8" id="KW-0807">Transducer</keyword>
<dbReference type="PRINTS" id="PR00248">
    <property type="entry name" value="GPCRMGR"/>
</dbReference>
<dbReference type="InterPro" id="IPR017978">
    <property type="entry name" value="GPCR_3_C"/>
</dbReference>
<dbReference type="EMBL" id="JARBHB010000012">
    <property type="protein sequence ID" value="KAJ8871654.1"/>
    <property type="molecule type" value="Genomic_DNA"/>
</dbReference>
<protein>
    <recommendedName>
        <fullName evidence="10">G-protein coupled receptors family 3 profile domain-containing protein</fullName>
    </recommendedName>
</protein>
<keyword evidence="5" id="KW-0297">G-protein coupled receptor</keyword>
<evidence type="ECO:0000256" key="1">
    <source>
        <dbReference type="ARBA" id="ARBA00004651"/>
    </source>
</evidence>
<feature type="transmembrane region" description="Helical" evidence="9">
    <location>
        <begin position="246"/>
        <end position="266"/>
    </location>
</feature>
<keyword evidence="4 9" id="KW-1133">Transmembrane helix</keyword>
<evidence type="ECO:0000256" key="6">
    <source>
        <dbReference type="ARBA" id="ARBA00023136"/>
    </source>
</evidence>
<dbReference type="InterPro" id="IPR050726">
    <property type="entry name" value="mGluR"/>
</dbReference>
<dbReference type="Pfam" id="PF00003">
    <property type="entry name" value="7tm_3"/>
    <property type="match status" value="1"/>
</dbReference>
<keyword evidence="3 9" id="KW-0812">Transmembrane</keyword>